<sequence length="81" mass="8808">MVRRQPRPRQWSWLLSHPGAGTPGSPLSVAAIHAAIRADIVRFQERRRRTTDALPCSHGCMALVTCDAPQPSCCPGSSSSR</sequence>
<protein>
    <submittedName>
        <fullName evidence="2">Uncharacterized protein</fullName>
    </submittedName>
</protein>
<name>A0A1J7J3B2_9PEZI</name>
<evidence type="ECO:0000313" key="2">
    <source>
        <dbReference type="EMBL" id="OIW27777.1"/>
    </source>
</evidence>
<evidence type="ECO:0000256" key="1">
    <source>
        <dbReference type="SAM" id="MobiDB-lite"/>
    </source>
</evidence>
<proteinExistence type="predicted"/>
<reference evidence="2 3" key="1">
    <citation type="submission" date="2016-10" db="EMBL/GenBank/DDBJ databases">
        <title>Draft genome sequence of Coniochaeta ligniaria NRRL30616, a lignocellulolytic fungus for bioabatement of inhibitors in plant biomass hydrolysates.</title>
        <authorList>
            <consortium name="DOE Joint Genome Institute"/>
            <person name="Jimenez D.J."/>
            <person name="Hector R.E."/>
            <person name="Riley R."/>
            <person name="Sun H."/>
            <person name="Grigoriev I.V."/>
            <person name="Van Elsas J.D."/>
            <person name="Nichols N.N."/>
        </authorList>
    </citation>
    <scope>NUCLEOTIDE SEQUENCE [LARGE SCALE GENOMIC DNA]</scope>
    <source>
        <strain evidence="2 3">NRRL 30616</strain>
    </source>
</reference>
<dbReference type="InParanoid" id="A0A1J7J3B2"/>
<keyword evidence="3" id="KW-1185">Reference proteome</keyword>
<accession>A0A1J7J3B2</accession>
<organism evidence="2 3">
    <name type="scientific">Coniochaeta ligniaria NRRL 30616</name>
    <dbReference type="NCBI Taxonomy" id="1408157"/>
    <lineage>
        <taxon>Eukaryota</taxon>
        <taxon>Fungi</taxon>
        <taxon>Dikarya</taxon>
        <taxon>Ascomycota</taxon>
        <taxon>Pezizomycotina</taxon>
        <taxon>Sordariomycetes</taxon>
        <taxon>Sordariomycetidae</taxon>
        <taxon>Coniochaetales</taxon>
        <taxon>Coniochaetaceae</taxon>
        <taxon>Coniochaeta</taxon>
    </lineage>
</organism>
<dbReference type="Proteomes" id="UP000182658">
    <property type="component" value="Unassembled WGS sequence"/>
</dbReference>
<dbReference type="EMBL" id="KV875099">
    <property type="protein sequence ID" value="OIW27777.1"/>
    <property type="molecule type" value="Genomic_DNA"/>
</dbReference>
<evidence type="ECO:0000313" key="3">
    <source>
        <dbReference type="Proteomes" id="UP000182658"/>
    </source>
</evidence>
<dbReference type="AlphaFoldDB" id="A0A1J7J3B2"/>
<gene>
    <name evidence="2" type="ORF">CONLIGDRAFT_634117</name>
</gene>
<feature type="region of interest" description="Disordered" evidence="1">
    <location>
        <begin position="1"/>
        <end position="22"/>
    </location>
</feature>